<proteinExistence type="predicted"/>
<reference evidence="2 4" key="1">
    <citation type="journal article" date="2018" name="PLoS Genet.">
        <title>Population sequencing reveals clonal diversity and ancestral inbreeding in the grapevine cultivar Chardonnay.</title>
        <authorList>
            <person name="Roach M.J."/>
            <person name="Johnson D.L."/>
            <person name="Bohlmann J."/>
            <person name="van Vuuren H.J."/>
            <person name="Jones S.J."/>
            <person name="Pretorius I.S."/>
            <person name="Schmidt S.A."/>
            <person name="Borneman A.R."/>
        </authorList>
    </citation>
    <scope>NUCLEOTIDE SEQUENCE [LARGE SCALE GENOMIC DNA]</scope>
    <source>
        <strain evidence="4">cv. Chardonnay</strain>
        <strain evidence="2">I10V1</strain>
        <tissue evidence="2">Leaf</tissue>
    </source>
</reference>
<gene>
    <name evidence="3" type="ORF">CK203_039800</name>
    <name evidence="2" type="ORF">CK203_085321</name>
</gene>
<evidence type="ECO:0000313" key="2">
    <source>
        <dbReference type="EMBL" id="RVW33314.1"/>
    </source>
</evidence>
<name>A0A438DCW7_VITVI</name>
<accession>A0A438DCW7</accession>
<dbReference type="EMBL" id="QGNW01001682">
    <property type="protein sequence ID" value="RVW33314.1"/>
    <property type="molecule type" value="Genomic_DNA"/>
</dbReference>
<evidence type="ECO:0000256" key="1">
    <source>
        <dbReference type="SAM" id="MobiDB-lite"/>
    </source>
</evidence>
<feature type="compositionally biased region" description="Pro residues" evidence="1">
    <location>
        <begin position="20"/>
        <end position="30"/>
    </location>
</feature>
<evidence type="ECO:0000313" key="3">
    <source>
        <dbReference type="EMBL" id="RVW86666.1"/>
    </source>
</evidence>
<organism evidence="2 4">
    <name type="scientific">Vitis vinifera</name>
    <name type="common">Grape</name>
    <dbReference type="NCBI Taxonomy" id="29760"/>
    <lineage>
        <taxon>Eukaryota</taxon>
        <taxon>Viridiplantae</taxon>
        <taxon>Streptophyta</taxon>
        <taxon>Embryophyta</taxon>
        <taxon>Tracheophyta</taxon>
        <taxon>Spermatophyta</taxon>
        <taxon>Magnoliopsida</taxon>
        <taxon>eudicotyledons</taxon>
        <taxon>Gunneridae</taxon>
        <taxon>Pentapetalae</taxon>
        <taxon>rosids</taxon>
        <taxon>Vitales</taxon>
        <taxon>Vitaceae</taxon>
        <taxon>Viteae</taxon>
        <taxon>Vitis</taxon>
    </lineage>
</organism>
<evidence type="ECO:0000313" key="4">
    <source>
        <dbReference type="Proteomes" id="UP000288805"/>
    </source>
</evidence>
<sequence>MNPSSQPPHQIMHPPKRHLPFPPARPPFVPSPGDYHRFSSSGRVPDHEADEAVVVKSPVSLLWGSVCLGVWNWKLGAEL</sequence>
<feature type="region of interest" description="Disordered" evidence="1">
    <location>
        <begin position="1"/>
        <end position="44"/>
    </location>
</feature>
<protein>
    <submittedName>
        <fullName evidence="2">Uncharacterized protein</fullName>
    </submittedName>
</protein>
<dbReference type="Proteomes" id="UP000288805">
    <property type="component" value="Unassembled WGS sequence"/>
</dbReference>
<dbReference type="AlphaFoldDB" id="A0A438DCW7"/>
<dbReference type="EMBL" id="QGNW01000191">
    <property type="protein sequence ID" value="RVW86666.1"/>
    <property type="molecule type" value="Genomic_DNA"/>
</dbReference>
<comment type="caution">
    <text evidence="2">The sequence shown here is derived from an EMBL/GenBank/DDBJ whole genome shotgun (WGS) entry which is preliminary data.</text>
</comment>